<sequence>MIETTLIKCQSAFTFYVAVSDRCESPKLSPRAFIRGFRIRNIEETTRHLSHVTYQFSMTPTFVKLGGKLAAAIGGRDRLLEPPSLPSLFGDTDELCEKKTTSRLDDGDFGSGKRKRAKKKGVCFRSNDS</sequence>
<gene>
    <name evidence="2" type="ORF">HZH66_013437</name>
</gene>
<dbReference type="AlphaFoldDB" id="A0A834MR31"/>
<reference evidence="2" key="1">
    <citation type="journal article" date="2020" name="G3 (Bethesda)">
        <title>High-Quality Assemblies for Three Invasive Social Wasps from the &lt;i&gt;Vespula&lt;/i&gt; Genus.</title>
        <authorList>
            <person name="Harrop T.W.R."/>
            <person name="Guhlin J."/>
            <person name="McLaughlin G.M."/>
            <person name="Permina E."/>
            <person name="Stockwell P."/>
            <person name="Gilligan J."/>
            <person name="Le Lec M.F."/>
            <person name="Gruber M.A.M."/>
            <person name="Quinn O."/>
            <person name="Lovegrove M."/>
            <person name="Duncan E.J."/>
            <person name="Remnant E.J."/>
            <person name="Van Eeckhoven J."/>
            <person name="Graham B."/>
            <person name="Knapp R.A."/>
            <person name="Langford K.W."/>
            <person name="Kronenberg Z."/>
            <person name="Press M.O."/>
            <person name="Eacker S.M."/>
            <person name="Wilson-Rankin E.E."/>
            <person name="Purcell J."/>
            <person name="Lester P.J."/>
            <person name="Dearden P.K."/>
        </authorList>
    </citation>
    <scope>NUCLEOTIDE SEQUENCE</scope>
    <source>
        <strain evidence="2">Marl-1</strain>
    </source>
</reference>
<evidence type="ECO:0000313" key="2">
    <source>
        <dbReference type="EMBL" id="KAF7382005.1"/>
    </source>
</evidence>
<evidence type="ECO:0000256" key="1">
    <source>
        <dbReference type="SAM" id="MobiDB-lite"/>
    </source>
</evidence>
<comment type="caution">
    <text evidence="2">The sequence shown here is derived from an EMBL/GenBank/DDBJ whole genome shotgun (WGS) entry which is preliminary data.</text>
</comment>
<dbReference type="Proteomes" id="UP000614350">
    <property type="component" value="Unassembled WGS sequence"/>
</dbReference>
<accession>A0A834MR31</accession>
<evidence type="ECO:0000313" key="3">
    <source>
        <dbReference type="Proteomes" id="UP000614350"/>
    </source>
</evidence>
<keyword evidence="3" id="KW-1185">Reference proteome</keyword>
<protein>
    <submittedName>
        <fullName evidence="2">Uncharacterized protein</fullName>
    </submittedName>
</protein>
<organism evidence="2 3">
    <name type="scientific">Vespula vulgaris</name>
    <name type="common">Yellow jacket</name>
    <name type="synonym">Wasp</name>
    <dbReference type="NCBI Taxonomy" id="7454"/>
    <lineage>
        <taxon>Eukaryota</taxon>
        <taxon>Metazoa</taxon>
        <taxon>Ecdysozoa</taxon>
        <taxon>Arthropoda</taxon>
        <taxon>Hexapoda</taxon>
        <taxon>Insecta</taxon>
        <taxon>Pterygota</taxon>
        <taxon>Neoptera</taxon>
        <taxon>Endopterygota</taxon>
        <taxon>Hymenoptera</taxon>
        <taxon>Apocrita</taxon>
        <taxon>Aculeata</taxon>
        <taxon>Vespoidea</taxon>
        <taxon>Vespidae</taxon>
        <taxon>Vespinae</taxon>
        <taxon>Vespula</taxon>
    </lineage>
</organism>
<feature type="compositionally biased region" description="Basic residues" evidence="1">
    <location>
        <begin position="112"/>
        <end position="122"/>
    </location>
</feature>
<proteinExistence type="predicted"/>
<feature type="region of interest" description="Disordered" evidence="1">
    <location>
        <begin position="102"/>
        <end position="129"/>
    </location>
</feature>
<dbReference type="EMBL" id="JACSEA010000019">
    <property type="protein sequence ID" value="KAF7382005.1"/>
    <property type="molecule type" value="Genomic_DNA"/>
</dbReference>
<name>A0A834MR31_VESVU</name>